<gene>
    <name evidence="2" type="ORF">V6U78_03335</name>
</gene>
<proteinExistence type="predicted"/>
<dbReference type="Gene3D" id="3.10.28.20">
    <property type="entry name" value="Acetamidase/Formamidase-like domains"/>
    <property type="match status" value="1"/>
</dbReference>
<evidence type="ECO:0000313" key="2">
    <source>
        <dbReference type="EMBL" id="MFK7160066.1"/>
    </source>
</evidence>
<evidence type="ECO:0000259" key="1">
    <source>
        <dbReference type="Pfam" id="PF02169"/>
    </source>
</evidence>
<dbReference type="Pfam" id="PF02169">
    <property type="entry name" value="LPP20"/>
    <property type="match status" value="1"/>
</dbReference>
<dbReference type="RefSeq" id="WP_405337188.1">
    <property type="nucleotide sequence ID" value="NZ_JBANFI010000002.1"/>
</dbReference>
<dbReference type="EMBL" id="JBANFI010000002">
    <property type="protein sequence ID" value="MFK7160066.1"/>
    <property type="molecule type" value="Genomic_DNA"/>
</dbReference>
<keyword evidence="3" id="KW-1185">Reference proteome</keyword>
<protein>
    <submittedName>
        <fullName evidence="2">LPP20 family lipoprotein</fullName>
    </submittedName>
</protein>
<name>A0ABW8PUW6_9GAMM</name>
<reference evidence="2 3" key="1">
    <citation type="submission" date="2024-02" db="EMBL/GenBank/DDBJ databases">
        <title>Marinospirillum sp. MEB 164 isolated from Lonar lake sediment.</title>
        <authorList>
            <person name="Joshi A."/>
            <person name="Thite S."/>
        </authorList>
    </citation>
    <scope>NUCLEOTIDE SEQUENCE [LARGE SCALE GENOMIC DNA]</scope>
    <source>
        <strain evidence="2 3">MEB164</strain>
    </source>
</reference>
<dbReference type="InterPro" id="IPR024952">
    <property type="entry name" value="LPP20-like_dom"/>
</dbReference>
<sequence>MRPVSITPAVQRVGRTVSASKLWAGASALALALMLGGCATSPSSNSSSAALSQAMQAGQPSWVRLHPQRAGYVYGVASAEIYGSSANALERARQQAQVDLLARIQVSVAGETQTTTRAEMRQGQLHDLHEILLQQASSRVEEVTLPGIQVTETWIDEAGRSAWALAELNRQAAETQLLAQLQQVDQRLLQRALPTSGDQLSRVRAVLPNLADLQQRRQLFNQLEFLAATGRIDAQRQQQVEAREAEIRGIIAALSFRLEAKSPDAQRMQPHIAARLTELGFQLRQNQADLTLRLNIHLQDVQRQGLHHRVAQADGQVVDAQGATLYAVSETGRAASTDAAVATSNAIQMMANSLAEALAQGLYQQR</sequence>
<dbReference type="Proteomes" id="UP001621714">
    <property type="component" value="Unassembled WGS sequence"/>
</dbReference>
<feature type="domain" description="Lipoprotein LPP20-like" evidence="1">
    <location>
        <begin position="60"/>
        <end position="161"/>
    </location>
</feature>
<accession>A0ABW8PUW6</accession>
<comment type="caution">
    <text evidence="2">The sequence shown here is derived from an EMBL/GenBank/DDBJ whole genome shotgun (WGS) entry which is preliminary data.</text>
</comment>
<organism evidence="2 3">
    <name type="scientific">Marinospirillum alkalitolerans</name>
    <dbReference type="NCBI Taxonomy" id="3123374"/>
    <lineage>
        <taxon>Bacteria</taxon>
        <taxon>Pseudomonadati</taxon>
        <taxon>Pseudomonadota</taxon>
        <taxon>Gammaproteobacteria</taxon>
        <taxon>Oceanospirillales</taxon>
        <taxon>Oceanospirillaceae</taxon>
        <taxon>Marinospirillum</taxon>
    </lineage>
</organism>
<evidence type="ECO:0000313" key="3">
    <source>
        <dbReference type="Proteomes" id="UP001621714"/>
    </source>
</evidence>
<keyword evidence="2" id="KW-0449">Lipoprotein</keyword>